<evidence type="ECO:0000313" key="2">
    <source>
        <dbReference type="EMBL" id="CAG68990.1"/>
    </source>
</evidence>
<dbReference type="eggNOG" id="ENOG502Z9C8">
    <property type="taxonomic scope" value="Bacteria"/>
</dbReference>
<sequence>MLYLLIYFGGIMSETEAIAKMSEILSNDIFPYFRWNSIGAKNLNWDCVKLTEHKKEKTKTHPADVVFWYNDPYTDNTIYMHTDLKSYGKKTIASKDFTSVLKSLAQQIECAEISDSWKEKYLKENSNYIINGLLFVYNHDNDADLSLINKLSSVKATSIQLPVSKNIFVLDPIDIGWLVDIGNGISNLLSKSKIEKDYCFFYPQKTFQGVDGFEESATIELLKSNVIILKSSKETRSQQLKVFYRGRGETTEEFQYLLDYFRHNQFLEYKEDTIEIFFSKNVDKNAANLFDKSRHEYIERYTKNQETLTFCINSISLNGLDHIDKSQTFNENIIGMGD</sequence>
<gene>
    <name evidence="2" type="ordered locus">ACIAD2191</name>
</gene>
<reference evidence="2 3" key="1">
    <citation type="journal article" date="2004" name="Nucleic Acids Res.">
        <title>Unique features revealed by the genome sequence of Acinetobacter sp. ADP1, a versatile and naturally transformation competent bacterium.</title>
        <authorList>
            <person name="Barbe V."/>
            <person name="Vallenet D."/>
            <person name="Fonknechten N."/>
            <person name="Kreimeyer A."/>
            <person name="Oztas S."/>
            <person name="Labarre L."/>
            <person name="Cruveiller S."/>
            <person name="Robert C."/>
            <person name="Duprat S."/>
            <person name="Wincker P."/>
            <person name="Ornston L.N."/>
            <person name="Weissenbach J."/>
            <person name="Marliere P."/>
            <person name="Cohen G.N."/>
            <person name="Medigue C."/>
        </authorList>
    </citation>
    <scope>NUCLEOTIDE SEQUENCE [LARGE SCALE GENOMIC DNA]</scope>
    <source>
        <strain evidence="3">ATCC 33305 / BD413 / ADP1</strain>
    </source>
</reference>
<feature type="domain" description="GAPS4 PD-(D/E)XK nuclease" evidence="1">
    <location>
        <begin position="17"/>
        <end position="171"/>
    </location>
</feature>
<proteinExistence type="predicted"/>
<protein>
    <recommendedName>
        <fullName evidence="1">GAPS4 PD-(D/E)XK nuclease domain-containing protein</fullName>
    </recommendedName>
</protein>
<dbReference type="InterPro" id="IPR058873">
    <property type="entry name" value="PDDEXK_GAPS4"/>
</dbReference>
<dbReference type="AlphaFoldDB" id="Q6FAC3"/>
<accession>Q6FAC3</accession>
<dbReference type="EMBL" id="CR543861">
    <property type="protein sequence ID" value="CAG68990.1"/>
    <property type="molecule type" value="Genomic_DNA"/>
</dbReference>
<organism evidence="2 3">
    <name type="scientific">Acinetobacter baylyi (strain ATCC 33305 / BD413 / ADP1)</name>
    <dbReference type="NCBI Taxonomy" id="62977"/>
    <lineage>
        <taxon>Bacteria</taxon>
        <taxon>Pseudomonadati</taxon>
        <taxon>Pseudomonadota</taxon>
        <taxon>Gammaproteobacteria</taxon>
        <taxon>Moraxellales</taxon>
        <taxon>Moraxellaceae</taxon>
        <taxon>Acinetobacter</taxon>
    </lineage>
</organism>
<dbReference type="HOGENOM" id="CLU_074331_0_0_6"/>
<name>Q6FAC3_ACIAD</name>
<evidence type="ECO:0000259" key="1">
    <source>
        <dbReference type="Pfam" id="PF26115"/>
    </source>
</evidence>
<evidence type="ECO:0000313" key="3">
    <source>
        <dbReference type="Proteomes" id="UP000000430"/>
    </source>
</evidence>
<dbReference type="Proteomes" id="UP000000430">
    <property type="component" value="Chromosome"/>
</dbReference>
<dbReference type="KEGG" id="aci:ACIAD2191"/>
<dbReference type="Pfam" id="PF26115">
    <property type="entry name" value="PDDEXK_GAPS4"/>
    <property type="match status" value="1"/>
</dbReference>
<dbReference type="STRING" id="202950.GCA_001485005_00200"/>